<name>A0A2T6ZBH5_TUBBO</name>
<dbReference type="Proteomes" id="UP000244722">
    <property type="component" value="Unassembled WGS sequence"/>
</dbReference>
<organism evidence="3 4">
    <name type="scientific">Tuber borchii</name>
    <name type="common">White truffle</name>
    <dbReference type="NCBI Taxonomy" id="42251"/>
    <lineage>
        <taxon>Eukaryota</taxon>
        <taxon>Fungi</taxon>
        <taxon>Dikarya</taxon>
        <taxon>Ascomycota</taxon>
        <taxon>Pezizomycotina</taxon>
        <taxon>Pezizomycetes</taxon>
        <taxon>Pezizales</taxon>
        <taxon>Tuberaceae</taxon>
        <taxon>Tuber</taxon>
    </lineage>
</organism>
<sequence length="258" mass="28882">MGIYSRSEDRDAHIYASETLETLLGGLWIAKGITSANLYSMMDIFCSFSKTFELQLHGGSLIKRDDSQLQPGCYFVVTDGYVTVTDEVPLLRAILPKSPKPIKPFRNAIRQRDQGCVLSGRRALMKGSWTGFDAAHIFPLAYEGYWNDCGFSDLITAPPATKSDSAINSPQNGILLSASEHHFFAAYDVSINPDDNYKVVCFSPNTVPYGLAGRHLERKFLDDPLRPPDELLRWHFRQAVLVNMKGDGEPFFDIFSES</sequence>
<evidence type="ECO:0000313" key="4">
    <source>
        <dbReference type="Proteomes" id="UP000244722"/>
    </source>
</evidence>
<proteinExistence type="predicted"/>
<feature type="domain" description="HNH nuclease" evidence="1">
    <location>
        <begin position="116"/>
        <end position="192"/>
    </location>
</feature>
<dbReference type="OrthoDB" id="3154770at2759"/>
<dbReference type="AlphaFoldDB" id="A0A2T6ZBH5"/>
<evidence type="ECO:0000259" key="1">
    <source>
        <dbReference type="Pfam" id="PF13391"/>
    </source>
</evidence>
<dbReference type="InterPro" id="IPR003615">
    <property type="entry name" value="HNH_nuc"/>
</dbReference>
<reference evidence="3 4" key="1">
    <citation type="submission" date="2017-04" db="EMBL/GenBank/DDBJ databases">
        <title>Draft genome sequence of Tuber borchii Vittad., a whitish edible truffle.</title>
        <authorList>
            <consortium name="DOE Joint Genome Institute"/>
            <person name="Murat C."/>
            <person name="Kuo A."/>
            <person name="Barry K.W."/>
            <person name="Clum A."/>
            <person name="Dockter R.B."/>
            <person name="Fauchery L."/>
            <person name="Iotti M."/>
            <person name="Kohler A."/>
            <person name="Labutti K."/>
            <person name="Lindquist E.A."/>
            <person name="Lipzen A."/>
            <person name="Ohm R.A."/>
            <person name="Wang M."/>
            <person name="Grigoriev I.V."/>
            <person name="Zambonelli A."/>
            <person name="Martin F.M."/>
        </authorList>
    </citation>
    <scope>NUCLEOTIDE SEQUENCE [LARGE SCALE GENOMIC DNA]</scope>
    <source>
        <strain evidence="3 4">Tbo3840</strain>
    </source>
</reference>
<dbReference type="EMBL" id="NESQ01000455">
    <property type="protein sequence ID" value="PUU72847.1"/>
    <property type="molecule type" value="Genomic_DNA"/>
</dbReference>
<dbReference type="Pfam" id="PF13391">
    <property type="entry name" value="HNH_2"/>
    <property type="match status" value="1"/>
</dbReference>
<keyword evidence="4" id="KW-1185">Reference proteome</keyword>
<accession>A0A2T6ZBH5</accession>
<evidence type="ECO:0000259" key="2">
    <source>
        <dbReference type="Pfam" id="PF25324"/>
    </source>
</evidence>
<dbReference type="Pfam" id="PF25324">
    <property type="entry name" value="DUF7881"/>
    <property type="match status" value="1"/>
</dbReference>
<gene>
    <name evidence="3" type="ORF">B9Z19DRAFT_1007705</name>
</gene>
<evidence type="ECO:0000313" key="3">
    <source>
        <dbReference type="EMBL" id="PUU72847.1"/>
    </source>
</evidence>
<protein>
    <submittedName>
        <fullName evidence="3">Uncharacterized protein</fullName>
    </submittedName>
</protein>
<feature type="domain" description="DUF7881" evidence="2">
    <location>
        <begin position="10"/>
        <end position="82"/>
    </location>
</feature>
<comment type="caution">
    <text evidence="3">The sequence shown here is derived from an EMBL/GenBank/DDBJ whole genome shotgun (WGS) entry which is preliminary data.</text>
</comment>
<dbReference type="InterPro" id="IPR057203">
    <property type="entry name" value="DUF7881"/>
</dbReference>